<keyword evidence="3" id="KW-0645">Protease</keyword>
<evidence type="ECO:0000256" key="2">
    <source>
        <dbReference type="SAM" id="Phobius"/>
    </source>
</evidence>
<dbReference type="PRINTS" id="PR00834">
    <property type="entry name" value="PROTEASES2C"/>
</dbReference>
<keyword evidence="3" id="KW-0378">Hydrolase</keyword>
<organism evidence="3 4">
    <name type="scientific">Niabella pedocola</name>
    <dbReference type="NCBI Taxonomy" id="1752077"/>
    <lineage>
        <taxon>Bacteria</taxon>
        <taxon>Pseudomonadati</taxon>
        <taxon>Bacteroidota</taxon>
        <taxon>Chitinophagia</taxon>
        <taxon>Chitinophagales</taxon>
        <taxon>Chitinophagaceae</taxon>
        <taxon>Niabella</taxon>
    </lineage>
</organism>
<accession>A0ABS8PWI9</accession>
<keyword evidence="4" id="KW-1185">Reference proteome</keyword>
<dbReference type="GO" id="GO:0006508">
    <property type="term" value="P:proteolysis"/>
    <property type="evidence" value="ECO:0007669"/>
    <property type="project" value="UniProtKB-KW"/>
</dbReference>
<dbReference type="InterPro" id="IPR001940">
    <property type="entry name" value="Peptidase_S1C"/>
</dbReference>
<dbReference type="InterPro" id="IPR009003">
    <property type="entry name" value="Peptidase_S1_PA"/>
</dbReference>
<keyword evidence="2" id="KW-0812">Transmembrane</keyword>
<comment type="caution">
    <text evidence="3">The sequence shown here is derived from an EMBL/GenBank/DDBJ whole genome shotgun (WGS) entry which is preliminary data.</text>
</comment>
<reference evidence="3 4" key="1">
    <citation type="submission" date="2021-11" db="EMBL/GenBank/DDBJ databases">
        <title>Genomic of Niabella pedocola.</title>
        <authorList>
            <person name="Wu T."/>
        </authorList>
    </citation>
    <scope>NUCLEOTIDE SEQUENCE [LARGE SCALE GENOMIC DNA]</scope>
    <source>
        <strain evidence="3 4">JCM 31011</strain>
    </source>
</reference>
<dbReference type="RefSeq" id="WP_231007921.1">
    <property type="nucleotide sequence ID" value="NZ_JAJNEC010000007.1"/>
</dbReference>
<dbReference type="GO" id="GO:0008233">
    <property type="term" value="F:peptidase activity"/>
    <property type="evidence" value="ECO:0007669"/>
    <property type="project" value="UniProtKB-KW"/>
</dbReference>
<dbReference type="PANTHER" id="PTHR22939">
    <property type="entry name" value="SERINE PROTEASE FAMILY S1C HTRA-RELATED"/>
    <property type="match status" value="1"/>
</dbReference>
<gene>
    <name evidence="3" type="ORF">LQ567_21800</name>
</gene>
<dbReference type="SUPFAM" id="SSF50494">
    <property type="entry name" value="Trypsin-like serine proteases"/>
    <property type="match status" value="1"/>
</dbReference>
<evidence type="ECO:0000313" key="3">
    <source>
        <dbReference type="EMBL" id="MCD2425433.1"/>
    </source>
</evidence>
<feature type="transmembrane region" description="Helical" evidence="2">
    <location>
        <begin position="100"/>
        <end position="122"/>
    </location>
</feature>
<name>A0ABS8PWI9_9BACT</name>
<evidence type="ECO:0000256" key="1">
    <source>
        <dbReference type="SAM" id="Coils"/>
    </source>
</evidence>
<sequence length="380" mass="42466">MHEHDNILLTEAVERYISGEMTPDERLHFENLRKADSEIDQMVVTHTLFMQRMNRYNEWQKFHASLNEIHTDLAAQGKIDSPALKGKAKLAYLYNRYKRVASIAASIAGLTALMVSAILWSVTPKTHNAQQIENLSRNLSSLENKSRKQAEEINNLKNSQGSDAKTPEITYSSGGTGFIIDSKGLLVTNAHVIQNAQNIAVASNTGIEYFAEVVYTDPVRDIALLKITDKDFKSLPPIPYGFSRKMADLAEPVFTLGYPREDEEISYNQGYLSAKTGFNGDTLSCQIQISANRGNSGSPILNNEGDVIGVLNGRQKDQEGVAFFIRSKNLYNILNEVKNKEKNDSVIQNVKLNTKSSIASLNRTQQTKKIQDYVFVVKVN</sequence>
<protein>
    <submittedName>
        <fullName evidence="3">Serine protease</fullName>
    </submittedName>
</protein>
<proteinExistence type="predicted"/>
<dbReference type="Pfam" id="PF13365">
    <property type="entry name" value="Trypsin_2"/>
    <property type="match status" value="1"/>
</dbReference>
<dbReference type="Proteomes" id="UP001199816">
    <property type="component" value="Unassembled WGS sequence"/>
</dbReference>
<dbReference type="PANTHER" id="PTHR22939:SF129">
    <property type="entry name" value="SERINE PROTEASE HTRA2, MITOCHONDRIAL"/>
    <property type="match status" value="1"/>
</dbReference>
<dbReference type="EMBL" id="JAJNEC010000007">
    <property type="protein sequence ID" value="MCD2425433.1"/>
    <property type="molecule type" value="Genomic_DNA"/>
</dbReference>
<dbReference type="Gene3D" id="2.40.10.120">
    <property type="match status" value="1"/>
</dbReference>
<evidence type="ECO:0000313" key="4">
    <source>
        <dbReference type="Proteomes" id="UP001199816"/>
    </source>
</evidence>
<keyword evidence="2" id="KW-0472">Membrane</keyword>
<keyword evidence="1" id="KW-0175">Coiled coil</keyword>
<feature type="coiled-coil region" evidence="1">
    <location>
        <begin position="125"/>
        <end position="159"/>
    </location>
</feature>
<keyword evidence="2" id="KW-1133">Transmembrane helix</keyword>